<sequence length="56" mass="6681">MVLLGKMMAFELIKEMLVLALTHHWFRVNGYWVINFNCFNHMAGRPLHPRDHFLLA</sequence>
<keyword evidence="1" id="KW-0496">Mitochondrion</keyword>
<dbReference type="AlphaFoldDB" id="A0A6B9XPZ1"/>
<accession>A0A6B9XPZ1</accession>
<organism evidence="1">
    <name type="scientific">Picea sitchensis</name>
    <name type="common">Sitka spruce</name>
    <name type="synonym">Pinus sitchensis</name>
    <dbReference type="NCBI Taxonomy" id="3332"/>
    <lineage>
        <taxon>Eukaryota</taxon>
        <taxon>Viridiplantae</taxon>
        <taxon>Streptophyta</taxon>
        <taxon>Embryophyta</taxon>
        <taxon>Tracheophyta</taxon>
        <taxon>Spermatophyta</taxon>
        <taxon>Pinopsida</taxon>
        <taxon>Pinidae</taxon>
        <taxon>Conifers I</taxon>
        <taxon>Pinales</taxon>
        <taxon>Pinaceae</taxon>
        <taxon>Picea</taxon>
    </lineage>
</organism>
<dbReference type="EMBL" id="MK697699">
    <property type="protein sequence ID" value="QHR90080.1"/>
    <property type="molecule type" value="Genomic_DNA"/>
</dbReference>
<gene>
    <name evidence="1" type="primary">orf04126</name>
    <name evidence="1" type="ORF">Q903MT_gene4103</name>
</gene>
<protein>
    <submittedName>
        <fullName evidence="1">Uncharacterized protein</fullName>
    </submittedName>
</protein>
<name>A0A6B9XPZ1_PICSI</name>
<proteinExistence type="predicted"/>
<evidence type="ECO:0000313" key="1">
    <source>
        <dbReference type="EMBL" id="QHR90080.1"/>
    </source>
</evidence>
<reference evidence="1" key="1">
    <citation type="submission" date="2019-03" db="EMBL/GenBank/DDBJ databases">
        <title>Largest Complete Mitochondrial Genome of a Gymnosperm, Sitka Spruce (Picea sitchensis), Indicates Complex Physical Structure.</title>
        <authorList>
            <person name="Jackman S.D."/>
            <person name="Coombe L."/>
            <person name="Warren R."/>
            <person name="Kirk H."/>
            <person name="Trinh E."/>
            <person name="McLeod T."/>
            <person name="Pleasance S."/>
            <person name="Pandoh P."/>
            <person name="Zhao Y."/>
            <person name="Coope R."/>
            <person name="Bousquet J."/>
            <person name="Bohlmann J.C."/>
            <person name="Jones S.J.M."/>
            <person name="Birol I."/>
        </authorList>
    </citation>
    <scope>NUCLEOTIDE SEQUENCE</scope>
    <source>
        <strain evidence="1">Q903</strain>
    </source>
</reference>
<geneLocation type="mitochondrion" evidence="1"/>